<accession>A0ABR2Q9H6</accession>
<dbReference type="Proteomes" id="UP001396334">
    <property type="component" value="Unassembled WGS sequence"/>
</dbReference>
<gene>
    <name evidence="1" type="ORF">V6N11_020795</name>
</gene>
<dbReference type="SUPFAM" id="SSF52047">
    <property type="entry name" value="RNI-like"/>
    <property type="match status" value="1"/>
</dbReference>
<reference evidence="1 2" key="1">
    <citation type="journal article" date="2024" name="G3 (Bethesda)">
        <title>Genome assembly of Hibiscus sabdariffa L. provides insights into metabolisms of medicinal natural products.</title>
        <authorList>
            <person name="Kim T."/>
        </authorList>
    </citation>
    <scope>NUCLEOTIDE SEQUENCE [LARGE SCALE GENOMIC DNA]</scope>
    <source>
        <strain evidence="1">TK-2024</strain>
        <tissue evidence="1">Old leaves</tissue>
    </source>
</reference>
<keyword evidence="2" id="KW-1185">Reference proteome</keyword>
<dbReference type="EMBL" id="JBBPBN010000043">
    <property type="protein sequence ID" value="KAK8997314.1"/>
    <property type="molecule type" value="Genomic_DNA"/>
</dbReference>
<evidence type="ECO:0000313" key="2">
    <source>
        <dbReference type="Proteomes" id="UP001396334"/>
    </source>
</evidence>
<protein>
    <submittedName>
        <fullName evidence="1">Uncharacterized protein</fullName>
    </submittedName>
</protein>
<organism evidence="1 2">
    <name type="scientific">Hibiscus sabdariffa</name>
    <name type="common">roselle</name>
    <dbReference type="NCBI Taxonomy" id="183260"/>
    <lineage>
        <taxon>Eukaryota</taxon>
        <taxon>Viridiplantae</taxon>
        <taxon>Streptophyta</taxon>
        <taxon>Embryophyta</taxon>
        <taxon>Tracheophyta</taxon>
        <taxon>Spermatophyta</taxon>
        <taxon>Magnoliopsida</taxon>
        <taxon>eudicotyledons</taxon>
        <taxon>Gunneridae</taxon>
        <taxon>Pentapetalae</taxon>
        <taxon>rosids</taxon>
        <taxon>malvids</taxon>
        <taxon>Malvales</taxon>
        <taxon>Malvaceae</taxon>
        <taxon>Malvoideae</taxon>
        <taxon>Hibiscus</taxon>
    </lineage>
</organism>
<evidence type="ECO:0000313" key="1">
    <source>
        <dbReference type="EMBL" id="KAK8997314.1"/>
    </source>
</evidence>
<dbReference type="PANTHER" id="PTHR47679">
    <property type="entry name" value="PROTEIN TORNADO 1"/>
    <property type="match status" value="1"/>
</dbReference>
<proteinExistence type="predicted"/>
<comment type="caution">
    <text evidence="1">The sequence shown here is derived from an EMBL/GenBank/DDBJ whole genome shotgun (WGS) entry which is preliminary data.</text>
</comment>
<name>A0ABR2Q9H6_9ROSI</name>
<dbReference type="PANTHER" id="PTHR47679:SF1">
    <property type="entry name" value="PROTEIN TORNADO 1"/>
    <property type="match status" value="1"/>
</dbReference>
<dbReference type="InterPro" id="IPR032675">
    <property type="entry name" value="LRR_dom_sf"/>
</dbReference>
<sequence length="233" mass="26162">MASNQRFRDLQCVLRAFETESLSLHSISFYLSQPVSGCYQETENSMNINISTDDLEYFSLILIMLGPAKSTLLSLRNLEFHCVEWELQQVQNLGELLDSNLNIKQLVFRRNRFGEDCLSEFSDVLKRNGAIKEVMFSESHIGTVGATLLAFALMVNDSLEELQIWEDSIGSKGAEELSKMIEANSMLKLLTIFDSSSITATPLISAVLARNRAMEVHVWSGASDKSSKLHRSI</sequence>
<dbReference type="Gene3D" id="3.80.10.10">
    <property type="entry name" value="Ribonuclease Inhibitor"/>
    <property type="match status" value="1"/>
</dbReference>